<protein>
    <recommendedName>
        <fullName evidence="3">Secreted protein</fullName>
    </recommendedName>
</protein>
<evidence type="ECO:0000313" key="2">
    <source>
        <dbReference type="EMBL" id="MBW94484.1"/>
    </source>
</evidence>
<organism evidence="2">
    <name type="scientific">Rhizophora mucronata</name>
    <name type="common">Asiatic mangrove</name>
    <dbReference type="NCBI Taxonomy" id="61149"/>
    <lineage>
        <taxon>Eukaryota</taxon>
        <taxon>Viridiplantae</taxon>
        <taxon>Streptophyta</taxon>
        <taxon>Embryophyta</taxon>
        <taxon>Tracheophyta</taxon>
        <taxon>Spermatophyta</taxon>
        <taxon>Magnoliopsida</taxon>
        <taxon>eudicotyledons</taxon>
        <taxon>Gunneridae</taxon>
        <taxon>Pentapetalae</taxon>
        <taxon>rosids</taxon>
        <taxon>fabids</taxon>
        <taxon>Malpighiales</taxon>
        <taxon>Rhizophoraceae</taxon>
        <taxon>Rhizophora</taxon>
    </lineage>
</organism>
<feature type="signal peptide" evidence="1">
    <location>
        <begin position="1"/>
        <end position="17"/>
    </location>
</feature>
<sequence length="70" mass="8036">MVFIILLISVLPRMNLCLLPQFIKYHKEGNDSNSKLYFVHIRQMNSAALLLPGAVHIKQKTEAKTKTCYC</sequence>
<reference evidence="2" key="1">
    <citation type="submission" date="2018-02" db="EMBL/GenBank/DDBJ databases">
        <title>Rhizophora mucronata_Transcriptome.</title>
        <authorList>
            <person name="Meera S.P."/>
            <person name="Sreeshan A."/>
            <person name="Augustine A."/>
        </authorList>
    </citation>
    <scope>NUCLEOTIDE SEQUENCE</scope>
    <source>
        <tissue evidence="2">Leaf</tissue>
    </source>
</reference>
<proteinExistence type="predicted"/>
<evidence type="ECO:0008006" key="3">
    <source>
        <dbReference type="Google" id="ProtNLM"/>
    </source>
</evidence>
<dbReference type="AlphaFoldDB" id="A0A2P2JLY7"/>
<evidence type="ECO:0000256" key="1">
    <source>
        <dbReference type="SAM" id="SignalP"/>
    </source>
</evidence>
<keyword evidence="1" id="KW-0732">Signal</keyword>
<dbReference type="EMBL" id="GGEC01014001">
    <property type="protein sequence ID" value="MBW94484.1"/>
    <property type="molecule type" value="Transcribed_RNA"/>
</dbReference>
<name>A0A2P2JLY7_RHIMU</name>
<accession>A0A2P2JLY7</accession>
<feature type="chain" id="PRO_5015139783" description="Secreted protein" evidence="1">
    <location>
        <begin position="18"/>
        <end position="70"/>
    </location>
</feature>